<proteinExistence type="predicted"/>
<dbReference type="InterPro" id="IPR006175">
    <property type="entry name" value="YjgF/YER057c/UK114"/>
</dbReference>
<dbReference type="AlphaFoldDB" id="A0A1G8AWL2"/>
<keyword evidence="2" id="KW-1185">Reference proteome</keyword>
<accession>A0A1G8AWL2</accession>
<evidence type="ECO:0000313" key="1">
    <source>
        <dbReference type="EMBL" id="SDH25338.1"/>
    </source>
</evidence>
<sequence length="127" mass="14113">MTAKKSVQLSGVTHGKAPIPMGARIGSFVCSSAIMGKDARTDELPEDEQQQITCLFENIKQFMEEAGGSPKDIIKLSVYLKDDSVRSLFNDGWREMFPDPDDRPARHITVKDLRRGMCAQVEITAVL</sequence>
<dbReference type="RefSeq" id="WP_091271622.1">
    <property type="nucleotide sequence ID" value="NZ_FNDK01000003.1"/>
</dbReference>
<dbReference type="Gene3D" id="3.30.1330.40">
    <property type="entry name" value="RutC-like"/>
    <property type="match status" value="1"/>
</dbReference>
<organism evidence="1 2">
    <name type="scientific">Alteribacillus persepolensis</name>
    <dbReference type="NCBI Taxonomy" id="568899"/>
    <lineage>
        <taxon>Bacteria</taxon>
        <taxon>Bacillati</taxon>
        <taxon>Bacillota</taxon>
        <taxon>Bacilli</taxon>
        <taxon>Bacillales</taxon>
        <taxon>Bacillaceae</taxon>
        <taxon>Alteribacillus</taxon>
    </lineage>
</organism>
<dbReference type="OrthoDB" id="9815126at2"/>
<dbReference type="EMBL" id="FNDK01000003">
    <property type="protein sequence ID" value="SDH25338.1"/>
    <property type="molecule type" value="Genomic_DNA"/>
</dbReference>
<protein>
    <submittedName>
        <fullName evidence="1">2-iminobutanoate/2-iminopropanoate deaminase</fullName>
    </submittedName>
</protein>
<gene>
    <name evidence="1" type="ORF">SAMN05192534_10349</name>
</gene>
<name>A0A1G8AWL2_9BACI</name>
<dbReference type="SUPFAM" id="SSF55298">
    <property type="entry name" value="YjgF-like"/>
    <property type="match status" value="1"/>
</dbReference>
<dbReference type="CDD" id="cd00448">
    <property type="entry name" value="YjgF_YER057c_UK114_family"/>
    <property type="match status" value="1"/>
</dbReference>
<dbReference type="Pfam" id="PF01042">
    <property type="entry name" value="Ribonuc_L-PSP"/>
    <property type="match status" value="1"/>
</dbReference>
<dbReference type="STRING" id="568899.SAMN05192534_10349"/>
<dbReference type="InterPro" id="IPR035959">
    <property type="entry name" value="RutC-like_sf"/>
</dbReference>
<dbReference type="Proteomes" id="UP000199163">
    <property type="component" value="Unassembled WGS sequence"/>
</dbReference>
<reference evidence="1 2" key="1">
    <citation type="submission" date="2016-10" db="EMBL/GenBank/DDBJ databases">
        <authorList>
            <person name="de Groot N.N."/>
        </authorList>
    </citation>
    <scope>NUCLEOTIDE SEQUENCE [LARGE SCALE GENOMIC DNA]</scope>
    <source>
        <strain evidence="1 2">DSM 21632</strain>
    </source>
</reference>
<evidence type="ECO:0000313" key="2">
    <source>
        <dbReference type="Proteomes" id="UP000199163"/>
    </source>
</evidence>